<reference evidence="3 4" key="1">
    <citation type="submission" date="2020-04" db="EMBL/GenBank/DDBJ databases">
        <title>Perkinsus olseni comparative genomics.</title>
        <authorList>
            <person name="Bogema D.R."/>
        </authorList>
    </citation>
    <scope>NUCLEOTIDE SEQUENCE [LARGE SCALE GENOMIC DNA]</scope>
    <source>
        <strain evidence="3">ATCC PRA-179</strain>
    </source>
</reference>
<feature type="coiled-coil region" evidence="1">
    <location>
        <begin position="569"/>
        <end position="634"/>
    </location>
</feature>
<proteinExistence type="predicted"/>
<feature type="region of interest" description="Disordered" evidence="2">
    <location>
        <begin position="775"/>
        <end position="911"/>
    </location>
</feature>
<feature type="compositionally biased region" description="Basic and acidic residues" evidence="2">
    <location>
        <begin position="866"/>
        <end position="886"/>
    </location>
</feature>
<keyword evidence="1" id="KW-0175">Coiled coil</keyword>
<organism evidence="3 4">
    <name type="scientific">Perkinsus olseni</name>
    <name type="common">Perkinsus atlanticus</name>
    <dbReference type="NCBI Taxonomy" id="32597"/>
    <lineage>
        <taxon>Eukaryota</taxon>
        <taxon>Sar</taxon>
        <taxon>Alveolata</taxon>
        <taxon>Perkinsozoa</taxon>
        <taxon>Perkinsea</taxon>
        <taxon>Perkinsida</taxon>
        <taxon>Perkinsidae</taxon>
        <taxon>Perkinsus</taxon>
    </lineage>
</organism>
<evidence type="ECO:0000313" key="4">
    <source>
        <dbReference type="Proteomes" id="UP000570595"/>
    </source>
</evidence>
<evidence type="ECO:0000313" key="3">
    <source>
        <dbReference type="EMBL" id="KAF4660106.1"/>
    </source>
</evidence>
<name>A0A7J6LLV4_PEROL</name>
<evidence type="ECO:0000256" key="1">
    <source>
        <dbReference type="SAM" id="Coils"/>
    </source>
</evidence>
<dbReference type="GO" id="GO:0060287">
    <property type="term" value="P:epithelial cilium movement involved in determination of left/right asymmetry"/>
    <property type="evidence" value="ECO:0007669"/>
    <property type="project" value="TreeGrafter"/>
</dbReference>
<dbReference type="GO" id="GO:0032259">
    <property type="term" value="P:methylation"/>
    <property type="evidence" value="ECO:0007669"/>
    <property type="project" value="UniProtKB-KW"/>
</dbReference>
<feature type="compositionally biased region" description="Basic and acidic residues" evidence="2">
    <location>
        <begin position="703"/>
        <end position="719"/>
    </location>
</feature>
<dbReference type="GO" id="GO:0036064">
    <property type="term" value="C:ciliary basal body"/>
    <property type="evidence" value="ECO:0007669"/>
    <property type="project" value="TreeGrafter"/>
</dbReference>
<feature type="compositionally biased region" description="Basic and acidic residues" evidence="2">
    <location>
        <begin position="799"/>
        <end position="816"/>
    </location>
</feature>
<dbReference type="GO" id="GO:0008168">
    <property type="term" value="F:methyltransferase activity"/>
    <property type="evidence" value="ECO:0007669"/>
    <property type="project" value="UniProtKB-KW"/>
</dbReference>
<feature type="coiled-coil region" evidence="1">
    <location>
        <begin position="216"/>
        <end position="250"/>
    </location>
</feature>
<comment type="caution">
    <text evidence="3">The sequence shown here is derived from an EMBL/GenBank/DDBJ whole genome shotgun (WGS) entry which is preliminary data.</text>
</comment>
<feature type="coiled-coil region" evidence="1">
    <location>
        <begin position="404"/>
        <end position="512"/>
    </location>
</feature>
<dbReference type="PANTHER" id="PTHR39063:SF1">
    <property type="entry name" value="OFD1 CENTRIOLE AND CENTRIOLAR SATELLITE PROTEIN"/>
    <property type="match status" value="1"/>
</dbReference>
<dbReference type="PANTHER" id="PTHR39063">
    <property type="entry name" value="ORAL-FACIAL-DIGITAL SYNDROME 1 PROTEIN HOMOLOG"/>
    <property type="match status" value="1"/>
</dbReference>
<keyword evidence="3" id="KW-0489">Methyltransferase</keyword>
<dbReference type="EMBL" id="JABAHT010000243">
    <property type="protein sequence ID" value="KAF4660106.1"/>
    <property type="molecule type" value="Genomic_DNA"/>
</dbReference>
<feature type="compositionally biased region" description="Polar residues" evidence="2">
    <location>
        <begin position="819"/>
        <end position="832"/>
    </location>
</feature>
<gene>
    <name evidence="3" type="primary">OFD1</name>
    <name evidence="3" type="ORF">FOZ61_004244</name>
</gene>
<feature type="compositionally biased region" description="Polar residues" evidence="2">
    <location>
        <begin position="720"/>
        <end position="736"/>
    </location>
</feature>
<sequence>MLSPDEAGRKALSSEFREFVKSRGLAGELKSLLRTRLVQEFRRRDRKTKENRAIDMSLRTKALISLIGDYLKRTSKDLSLSVLLPDYGLSTSDILSGDDILQALGLRDSHLPHNDGHSLLVNIVDALRSATEAPGTEGTCVSVQTDPPEAFLTLEEKLRALEDAAATPARNNDEDRHGRLEERMLRYKRECDNRVREEVEAQVQRIRSIELPNARLEAAAQLRAEQRAAREDLERDAKEREAKFKLLEQRTLDRLRLKESELDRRAVATKESLLRELESERVGVRDRSSALTARENELAQWEKKLEVMRRDIQEREDKLRTVRQQFEDLKNKESVERKALNLVVVGSSPTVELATLKIKAEMETERRALIEQQNEVNKIRACLETEKVRLETVHSTHMTTGQHLMTVEKERDALAAQAEHLQESLVEARRQSRLLEATMESDRRKAEKVEHELSMTKKRLEEVKEQHAEIDRLRRREHELEQREISAKDRLLKELESEREAFKERLRGGELSGDSPNDKTGSVALNAREAELQSKAFEVKLQVDSVAALREQLEGEKQREVASVRATMRAEAEVEKRQARESLAEVEREKAKLEAWKVRLQSVQTAQLVANQHLAQAEEERQAMLDKIDMLERQLRTENGSGPLVAVSEAAHRPGLSEFIGWSHVSVRESPTVPVETSPKDDIGIQEDRDDRGLPQGRTAELSMRERSAQDVEGQHDKQTNGATHGSPSSTGSFQIVGTAAPRPTDLPVTAEATPGQLNEGTAQCVVLGDRLGVPTERKLAEAPTMLTADGSAEEERESAEIDNNHSVEAEIRIRGSPENASIESIGLSSDASRSKHDEADVDGSEGTRDPTVAPVEEGPALGTKAKNDGGVHRSDPVARSERPVAEVEPGGWDSDEFASHQESELAESDW</sequence>
<feature type="coiled-coil region" evidence="1">
    <location>
        <begin position="291"/>
        <end position="332"/>
    </location>
</feature>
<feature type="region of interest" description="Disordered" evidence="2">
    <location>
        <begin position="668"/>
        <end position="756"/>
    </location>
</feature>
<dbReference type="AlphaFoldDB" id="A0A7J6LLV4"/>
<keyword evidence="3" id="KW-0808">Transferase</keyword>
<dbReference type="Proteomes" id="UP000570595">
    <property type="component" value="Unassembled WGS sequence"/>
</dbReference>
<dbReference type="InterPro" id="IPR055289">
    <property type="entry name" value="OFD1"/>
</dbReference>
<feature type="compositionally biased region" description="Basic and acidic residues" evidence="2">
    <location>
        <begin position="678"/>
        <end position="693"/>
    </location>
</feature>
<protein>
    <submittedName>
        <fullName evidence="3">Oxidative DNA demethylase</fullName>
    </submittedName>
</protein>
<dbReference type="OrthoDB" id="449582at2759"/>
<accession>A0A7J6LLV4</accession>
<dbReference type="GO" id="GO:0005576">
    <property type="term" value="C:extracellular region"/>
    <property type="evidence" value="ECO:0007669"/>
    <property type="project" value="GOC"/>
</dbReference>
<evidence type="ECO:0000256" key="2">
    <source>
        <dbReference type="SAM" id="MobiDB-lite"/>
    </source>
</evidence>